<evidence type="ECO:0000256" key="1">
    <source>
        <dbReference type="SAM" id="SignalP"/>
    </source>
</evidence>
<gene>
    <name evidence="2" type="primary">slyB</name>
    <name evidence="2" type="ORF">GAK31_01006</name>
</gene>
<keyword evidence="2" id="KW-0449">Lipoprotein</keyword>
<evidence type="ECO:0000313" key="2">
    <source>
        <dbReference type="EMBL" id="KAF1015532.1"/>
    </source>
</evidence>
<dbReference type="PROSITE" id="PS51257">
    <property type="entry name" value="PROKAR_LIPOPROTEIN"/>
    <property type="match status" value="1"/>
</dbReference>
<sequence>MSRLLLATAIALLLAACALNVRTDSYSIGSVGQVNRTVGGTVISVRAVSIDGTQGGGAVAGAAAGGVAGSTIGGSDQAAAIGAIGGIVVGAIAGAAAERGLSKAQGLEYVVQTENGNLMTVVQGADPAFAAGTRVLVLYGSPSRVIADPRHPAAASH</sequence>
<comment type="caution">
    <text evidence="2">The sequence shown here is derived from an EMBL/GenBank/DDBJ whole genome shotgun (WGS) entry which is preliminary data.</text>
</comment>
<protein>
    <submittedName>
        <fullName evidence="2">Outer membrane lipoprotein SlyB</fullName>
    </submittedName>
</protein>
<dbReference type="Proteomes" id="UP000487117">
    <property type="component" value="Unassembled WGS sequence"/>
</dbReference>
<organism evidence="2 3">
    <name type="scientific">Stenotrophomonas maltophilia</name>
    <name type="common">Pseudomonas maltophilia</name>
    <name type="synonym">Xanthomonas maltophilia</name>
    <dbReference type="NCBI Taxonomy" id="40324"/>
    <lineage>
        <taxon>Bacteria</taxon>
        <taxon>Pseudomonadati</taxon>
        <taxon>Pseudomonadota</taxon>
        <taxon>Gammaproteobacteria</taxon>
        <taxon>Lysobacterales</taxon>
        <taxon>Lysobacteraceae</taxon>
        <taxon>Stenotrophomonas</taxon>
        <taxon>Stenotrophomonas maltophilia group</taxon>
    </lineage>
</organism>
<name>A0A7V8FGX0_STEMA</name>
<feature type="chain" id="PRO_5031128449" evidence="1">
    <location>
        <begin position="24"/>
        <end position="157"/>
    </location>
</feature>
<dbReference type="EMBL" id="WNDS01000002">
    <property type="protein sequence ID" value="KAF1015532.1"/>
    <property type="molecule type" value="Genomic_DNA"/>
</dbReference>
<dbReference type="AlphaFoldDB" id="A0A7V8FGX0"/>
<accession>A0A7V8FGX0</accession>
<keyword evidence="1" id="KW-0732">Signal</keyword>
<evidence type="ECO:0000313" key="3">
    <source>
        <dbReference type="Proteomes" id="UP000487117"/>
    </source>
</evidence>
<feature type="signal peptide" evidence="1">
    <location>
        <begin position="1"/>
        <end position="23"/>
    </location>
</feature>
<proteinExistence type="predicted"/>
<reference evidence="3" key="1">
    <citation type="journal article" date="2020" name="MBio">
        <title>Horizontal gene transfer to a defensive symbiont with a reduced genome amongst a multipartite beetle microbiome.</title>
        <authorList>
            <person name="Waterworth S.C."/>
            <person name="Florez L.V."/>
            <person name="Rees E.R."/>
            <person name="Hertweck C."/>
            <person name="Kaltenpoth M."/>
            <person name="Kwan J.C."/>
        </authorList>
    </citation>
    <scope>NUCLEOTIDE SEQUENCE [LARGE SCALE GENOMIC DNA]</scope>
</reference>